<evidence type="ECO:0000256" key="1">
    <source>
        <dbReference type="ARBA" id="ARBA00004123"/>
    </source>
</evidence>
<dbReference type="GO" id="GO:0003723">
    <property type="term" value="F:RNA binding"/>
    <property type="evidence" value="ECO:0007669"/>
    <property type="project" value="UniProtKB-KW"/>
</dbReference>
<dbReference type="GO" id="GO:0004386">
    <property type="term" value="F:helicase activity"/>
    <property type="evidence" value="ECO:0007669"/>
    <property type="project" value="UniProtKB-KW"/>
</dbReference>
<evidence type="ECO:0000313" key="13">
    <source>
        <dbReference type="Proteomes" id="UP000266841"/>
    </source>
</evidence>
<dbReference type="Pfam" id="PF01424">
    <property type="entry name" value="R3H"/>
    <property type="match status" value="1"/>
</dbReference>
<dbReference type="InterPro" id="IPR001650">
    <property type="entry name" value="Helicase_C-like"/>
</dbReference>
<name>K0SL66_THAOC</name>
<dbReference type="SUPFAM" id="SSF52540">
    <property type="entry name" value="P-loop containing nucleoside triphosphate hydrolases"/>
    <property type="match status" value="1"/>
</dbReference>
<keyword evidence="7" id="KW-0539">Nucleus</keyword>
<dbReference type="OrthoDB" id="5600252at2759"/>
<dbReference type="GO" id="GO:0003677">
    <property type="term" value="F:DNA binding"/>
    <property type="evidence" value="ECO:0007669"/>
    <property type="project" value="UniProtKB-ARBA"/>
</dbReference>
<feature type="compositionally biased region" description="Acidic residues" evidence="8">
    <location>
        <begin position="637"/>
        <end position="650"/>
    </location>
</feature>
<evidence type="ECO:0000256" key="3">
    <source>
        <dbReference type="ARBA" id="ARBA00022801"/>
    </source>
</evidence>
<evidence type="ECO:0000256" key="8">
    <source>
        <dbReference type="SAM" id="MobiDB-lite"/>
    </source>
</evidence>
<sequence>MNKGGRGRGGSGPNGRGRGRGGRGGRGRHNVGRGQSYGQPGRSANPGRGNNSRYGSNPGKKDGEKGASAHTVSEEYRIQLTQILMDLREDDDKMEITMPSDLTNTQRKFCHELAKQLGLKSKSSGKGEERRIRVSKVQSGNSGGMMGTVNTGRKNPNVLPTEGDYKSIPRINVGKRGEEALRKHLLNFPPTEEENCESVETGSSLVKKHKESEERSGQFDSNALTPTDFKSRNPPAQRQQQLASQRRDRHERLVQQRIQYHKQAQMQTKASPQYKQMMKQRRKLPAFSYAQDICNVLRNPKNQVVILTGDTGCGKSTQVPQFLLDDPEIGATANILVTQPRRISAISVAERVASERCEQAGQTVGYSVRLESCLSKRTQLLFMTPGVLMKKLHPVDGSSYQTEGSVNRLEEYTHIIMDEIHERDKNTEFLMIALQDLLDDRDDLQLILMSATMPTRDLAEYWCGVGSRRSREQSQADDGLSNPACMPVELNIPGRTFPVQEFFLEDVLSMTGFVSEVPGEADMQQIENELLALVGGPSGSVKNRNGGKHSKSKSFPLLDSSPSMSCPMCGKEGFRNAEEFGSHVALCDGTGESLIDLEDRLRGMEVAASGFDIMAANPETNEDTDDMEAVEMPDGEFEEYDEDDGDDPLWDGESPFLQSAPKSSKPSLSEENMMTRYQTMYDDEATNYELTLELVKYIVKSSFGDGAILIFFSGWGDISEFALLLDTTPPFNDRSKFVVHPLHSGIPSREQRNVFVAPPMGVRKIVFVIDTGRAKVKSYDPHLKTSTLQESWISQASAKQRKGRAGRCKAGVCFHLFSRRRHENMRPFVESELIRTPLEEICLQCKRLKLAPGGPDDPDGIPAFLSKAMTPPHSKSVLNALEL</sequence>
<dbReference type="Proteomes" id="UP000266841">
    <property type="component" value="Unassembled WGS sequence"/>
</dbReference>
<dbReference type="GO" id="GO:0005634">
    <property type="term" value="C:nucleus"/>
    <property type="evidence" value="ECO:0007669"/>
    <property type="project" value="UniProtKB-SubCell"/>
</dbReference>
<dbReference type="CDD" id="cd17917">
    <property type="entry name" value="DEXHc_RHA-like"/>
    <property type="match status" value="1"/>
</dbReference>
<evidence type="ECO:0000256" key="2">
    <source>
        <dbReference type="ARBA" id="ARBA00022741"/>
    </source>
</evidence>
<dbReference type="PANTHER" id="PTHR18934">
    <property type="entry name" value="ATP-DEPENDENT RNA HELICASE"/>
    <property type="match status" value="1"/>
</dbReference>
<dbReference type="Gene3D" id="3.40.50.300">
    <property type="entry name" value="P-loop containing nucleotide triphosphate hydrolases"/>
    <property type="match status" value="2"/>
</dbReference>
<feature type="region of interest" description="Disordered" evidence="8">
    <location>
        <begin position="138"/>
        <end position="163"/>
    </location>
</feature>
<feature type="compositionally biased region" description="Basic residues" evidence="8">
    <location>
        <begin position="17"/>
        <end position="31"/>
    </location>
</feature>
<dbReference type="InterPro" id="IPR027417">
    <property type="entry name" value="P-loop_NTPase"/>
</dbReference>
<feature type="compositionally biased region" description="Basic and acidic residues" evidence="8">
    <location>
        <begin position="59"/>
        <end position="73"/>
    </location>
</feature>
<dbReference type="InterPro" id="IPR036867">
    <property type="entry name" value="R3H_dom_sf"/>
</dbReference>
<dbReference type="SMART" id="SM00487">
    <property type="entry name" value="DEXDc"/>
    <property type="match status" value="1"/>
</dbReference>
<dbReference type="InterPro" id="IPR001374">
    <property type="entry name" value="R3H_dom"/>
</dbReference>
<dbReference type="Gene3D" id="3.30.1370.50">
    <property type="entry name" value="R3H-like domain"/>
    <property type="match status" value="1"/>
</dbReference>
<dbReference type="GO" id="GO:0016787">
    <property type="term" value="F:hydrolase activity"/>
    <property type="evidence" value="ECO:0007669"/>
    <property type="project" value="UniProtKB-KW"/>
</dbReference>
<dbReference type="GO" id="GO:0005524">
    <property type="term" value="F:ATP binding"/>
    <property type="evidence" value="ECO:0007669"/>
    <property type="project" value="UniProtKB-KW"/>
</dbReference>
<keyword evidence="13" id="KW-1185">Reference proteome</keyword>
<feature type="domain" description="Helicase ATP-binding" evidence="10">
    <location>
        <begin position="296"/>
        <end position="471"/>
    </location>
</feature>
<feature type="domain" description="Helicase C-terminal" evidence="11">
    <location>
        <begin position="693"/>
        <end position="849"/>
    </location>
</feature>
<keyword evidence="6" id="KW-0694">RNA-binding</keyword>
<dbReference type="PANTHER" id="PTHR18934:SF213">
    <property type="entry name" value="3'-5' RNA HELICASE YTHDC2"/>
    <property type="match status" value="1"/>
</dbReference>
<evidence type="ECO:0000313" key="12">
    <source>
        <dbReference type="EMBL" id="EJK65679.1"/>
    </source>
</evidence>
<evidence type="ECO:0000256" key="4">
    <source>
        <dbReference type="ARBA" id="ARBA00022806"/>
    </source>
</evidence>
<evidence type="ECO:0000259" key="11">
    <source>
        <dbReference type="PROSITE" id="PS51194"/>
    </source>
</evidence>
<dbReference type="PROSITE" id="PS51192">
    <property type="entry name" value="HELICASE_ATP_BIND_1"/>
    <property type="match status" value="1"/>
</dbReference>
<dbReference type="Pfam" id="PF00270">
    <property type="entry name" value="DEAD"/>
    <property type="match status" value="1"/>
</dbReference>
<feature type="region of interest" description="Disordered" evidence="8">
    <location>
        <begin position="1"/>
        <end position="73"/>
    </location>
</feature>
<keyword evidence="5" id="KW-0067">ATP-binding</keyword>
<dbReference type="InterPro" id="IPR011545">
    <property type="entry name" value="DEAD/DEAH_box_helicase_dom"/>
</dbReference>
<dbReference type="FunFam" id="3.30.1370.50:FF:000002">
    <property type="entry name" value="Immunoglobulin mu DNA-binding protein 2"/>
    <property type="match status" value="1"/>
</dbReference>
<feature type="domain" description="R3H" evidence="9">
    <location>
        <begin position="74"/>
        <end position="138"/>
    </location>
</feature>
<keyword evidence="4" id="KW-0347">Helicase</keyword>
<dbReference type="PROSITE" id="PS51194">
    <property type="entry name" value="HELICASE_CTER"/>
    <property type="match status" value="1"/>
</dbReference>
<proteinExistence type="predicted"/>
<dbReference type="AlphaFoldDB" id="K0SL66"/>
<feature type="compositionally biased region" description="Polar residues" evidence="8">
    <location>
        <begin position="656"/>
        <end position="670"/>
    </location>
</feature>
<organism evidence="12 13">
    <name type="scientific">Thalassiosira oceanica</name>
    <name type="common">Marine diatom</name>
    <dbReference type="NCBI Taxonomy" id="159749"/>
    <lineage>
        <taxon>Eukaryota</taxon>
        <taxon>Sar</taxon>
        <taxon>Stramenopiles</taxon>
        <taxon>Ochrophyta</taxon>
        <taxon>Bacillariophyta</taxon>
        <taxon>Coscinodiscophyceae</taxon>
        <taxon>Thalassiosirophycidae</taxon>
        <taxon>Thalassiosirales</taxon>
        <taxon>Thalassiosiraceae</taxon>
        <taxon>Thalassiosira</taxon>
    </lineage>
</organism>
<dbReference type="eggNOG" id="KOG0920">
    <property type="taxonomic scope" value="Eukaryota"/>
</dbReference>
<dbReference type="InterPro" id="IPR014001">
    <property type="entry name" value="Helicase_ATP-bd"/>
</dbReference>
<evidence type="ECO:0000256" key="7">
    <source>
        <dbReference type="ARBA" id="ARBA00023242"/>
    </source>
</evidence>
<evidence type="ECO:0000259" key="9">
    <source>
        <dbReference type="PROSITE" id="PS51061"/>
    </source>
</evidence>
<feature type="non-terminal residue" evidence="12">
    <location>
        <position position="883"/>
    </location>
</feature>
<feature type="compositionally biased region" description="Gly residues" evidence="8">
    <location>
        <begin position="7"/>
        <end position="16"/>
    </location>
</feature>
<dbReference type="CDD" id="cd18791">
    <property type="entry name" value="SF2_C_RHA"/>
    <property type="match status" value="1"/>
</dbReference>
<accession>K0SL66</accession>
<dbReference type="EMBL" id="AGNL01015580">
    <property type="protein sequence ID" value="EJK65679.1"/>
    <property type="molecule type" value="Genomic_DNA"/>
</dbReference>
<dbReference type="PROSITE" id="PS51061">
    <property type="entry name" value="R3H"/>
    <property type="match status" value="1"/>
</dbReference>
<evidence type="ECO:0000256" key="5">
    <source>
        <dbReference type="ARBA" id="ARBA00022840"/>
    </source>
</evidence>
<evidence type="ECO:0000259" key="10">
    <source>
        <dbReference type="PROSITE" id="PS51192"/>
    </source>
</evidence>
<comment type="caution">
    <text evidence="12">The sequence shown here is derived from an EMBL/GenBank/DDBJ whole genome shotgun (WGS) entry which is preliminary data.</text>
</comment>
<evidence type="ECO:0008006" key="14">
    <source>
        <dbReference type="Google" id="ProtNLM"/>
    </source>
</evidence>
<comment type="subcellular location">
    <subcellularLocation>
        <location evidence="1">Nucleus</location>
    </subcellularLocation>
</comment>
<gene>
    <name evidence="12" type="ORF">THAOC_13438</name>
</gene>
<feature type="region of interest" description="Disordered" evidence="8">
    <location>
        <begin position="637"/>
        <end position="670"/>
    </location>
</feature>
<dbReference type="SUPFAM" id="SSF82708">
    <property type="entry name" value="R3H domain"/>
    <property type="match status" value="1"/>
</dbReference>
<protein>
    <recommendedName>
        <fullName evidence="14">R3H domain-containing protein</fullName>
    </recommendedName>
</protein>
<dbReference type="SMART" id="SM00393">
    <property type="entry name" value="R3H"/>
    <property type="match status" value="1"/>
</dbReference>
<reference evidence="12 13" key="1">
    <citation type="journal article" date="2012" name="Genome Biol.">
        <title>Genome and low-iron response of an oceanic diatom adapted to chronic iron limitation.</title>
        <authorList>
            <person name="Lommer M."/>
            <person name="Specht M."/>
            <person name="Roy A.S."/>
            <person name="Kraemer L."/>
            <person name="Andreson R."/>
            <person name="Gutowska M.A."/>
            <person name="Wolf J."/>
            <person name="Bergner S.V."/>
            <person name="Schilhabel M.B."/>
            <person name="Klostermeier U.C."/>
            <person name="Beiko R.G."/>
            <person name="Rosenstiel P."/>
            <person name="Hippler M."/>
            <person name="Laroche J."/>
        </authorList>
    </citation>
    <scope>NUCLEOTIDE SEQUENCE [LARGE SCALE GENOMIC DNA]</scope>
    <source>
        <strain evidence="12 13">CCMP1005</strain>
    </source>
</reference>
<keyword evidence="3" id="KW-0378">Hydrolase</keyword>
<evidence type="ECO:0000256" key="6">
    <source>
        <dbReference type="ARBA" id="ARBA00022884"/>
    </source>
</evidence>
<dbReference type="OMA" id="RECTLVA"/>
<feature type="region of interest" description="Disordered" evidence="8">
    <location>
        <begin position="191"/>
        <end position="251"/>
    </location>
</feature>
<keyword evidence="2" id="KW-0547">Nucleotide-binding</keyword>